<keyword evidence="2" id="KW-1185">Reference proteome</keyword>
<dbReference type="Proteomes" id="UP000762676">
    <property type="component" value="Unassembled WGS sequence"/>
</dbReference>
<evidence type="ECO:0000313" key="2">
    <source>
        <dbReference type="Proteomes" id="UP000762676"/>
    </source>
</evidence>
<organism evidence="1 2">
    <name type="scientific">Elysia marginata</name>
    <dbReference type="NCBI Taxonomy" id="1093978"/>
    <lineage>
        <taxon>Eukaryota</taxon>
        <taxon>Metazoa</taxon>
        <taxon>Spiralia</taxon>
        <taxon>Lophotrochozoa</taxon>
        <taxon>Mollusca</taxon>
        <taxon>Gastropoda</taxon>
        <taxon>Heterobranchia</taxon>
        <taxon>Euthyneura</taxon>
        <taxon>Panpulmonata</taxon>
        <taxon>Sacoglossa</taxon>
        <taxon>Placobranchoidea</taxon>
        <taxon>Plakobranchidae</taxon>
        <taxon>Elysia</taxon>
    </lineage>
</organism>
<evidence type="ECO:0000313" key="1">
    <source>
        <dbReference type="EMBL" id="GFR96825.1"/>
    </source>
</evidence>
<dbReference type="PANTHER" id="PTHR47331">
    <property type="entry name" value="PHD-TYPE DOMAIN-CONTAINING PROTEIN"/>
    <property type="match status" value="1"/>
</dbReference>
<accession>A0AAV4HJ92</accession>
<sequence>MRATEWIRTVRSVLNGLLGRSGQRLSTSSLRTLFYEVMAIVNSRPLTVESLEWPDGPRPLTPNHLLTMKSSVPLPPPGVFEETDLYIRKR</sequence>
<dbReference type="AlphaFoldDB" id="A0AAV4HJ92"/>
<name>A0AAV4HJ92_9GAST</name>
<comment type="caution">
    <text evidence="1">The sequence shown here is derived from an EMBL/GenBank/DDBJ whole genome shotgun (WGS) entry which is preliminary data.</text>
</comment>
<dbReference type="PANTHER" id="PTHR47331:SF5">
    <property type="entry name" value="RIBONUCLEASE H"/>
    <property type="match status" value="1"/>
</dbReference>
<protein>
    <submittedName>
        <fullName evidence="1">Integrase core domain</fullName>
    </submittedName>
</protein>
<dbReference type="EMBL" id="BMAT01001988">
    <property type="protein sequence ID" value="GFR96825.1"/>
    <property type="molecule type" value="Genomic_DNA"/>
</dbReference>
<gene>
    <name evidence="1" type="ORF">ElyMa_000978500</name>
</gene>
<reference evidence="1 2" key="1">
    <citation type="journal article" date="2021" name="Elife">
        <title>Chloroplast acquisition without the gene transfer in kleptoplastic sea slugs, Plakobranchus ocellatus.</title>
        <authorList>
            <person name="Maeda T."/>
            <person name="Takahashi S."/>
            <person name="Yoshida T."/>
            <person name="Shimamura S."/>
            <person name="Takaki Y."/>
            <person name="Nagai Y."/>
            <person name="Toyoda A."/>
            <person name="Suzuki Y."/>
            <person name="Arimoto A."/>
            <person name="Ishii H."/>
            <person name="Satoh N."/>
            <person name="Nishiyama T."/>
            <person name="Hasebe M."/>
            <person name="Maruyama T."/>
            <person name="Minagawa J."/>
            <person name="Obokata J."/>
            <person name="Shigenobu S."/>
        </authorList>
    </citation>
    <scope>NUCLEOTIDE SEQUENCE [LARGE SCALE GENOMIC DNA]</scope>
</reference>
<proteinExistence type="predicted"/>